<dbReference type="PANTHER" id="PTHR37299:SF1">
    <property type="entry name" value="STAGE 0 SPORULATION PROTEIN A HOMOLOG"/>
    <property type="match status" value="1"/>
</dbReference>
<dbReference type="InterPro" id="IPR046947">
    <property type="entry name" value="LytR-like"/>
</dbReference>
<dbReference type="InterPro" id="IPR011006">
    <property type="entry name" value="CheY-like_superfamily"/>
</dbReference>
<protein>
    <submittedName>
        <fullName evidence="4">Response regulator transcription factor</fullName>
    </submittedName>
</protein>
<evidence type="ECO:0000256" key="1">
    <source>
        <dbReference type="PROSITE-ProRule" id="PRU00169"/>
    </source>
</evidence>
<proteinExistence type="predicted"/>
<dbReference type="FunFam" id="3.40.50.2300:FF:000051">
    <property type="entry name" value="Two-component response regulator yehT"/>
    <property type="match status" value="1"/>
</dbReference>
<dbReference type="EMBL" id="JABAIL010000010">
    <property type="protein sequence ID" value="NLR94122.1"/>
    <property type="molecule type" value="Genomic_DNA"/>
</dbReference>
<gene>
    <name evidence="4" type="ORF">HGP29_23165</name>
</gene>
<dbReference type="Proteomes" id="UP000585050">
    <property type="component" value="Unassembled WGS sequence"/>
</dbReference>
<reference evidence="4 5" key="1">
    <citation type="submission" date="2020-04" db="EMBL/GenBank/DDBJ databases">
        <title>Flammeovirga sp. SR4, a novel species isolated from seawater.</title>
        <authorList>
            <person name="Wang X."/>
        </authorList>
    </citation>
    <scope>NUCLEOTIDE SEQUENCE [LARGE SCALE GENOMIC DNA]</scope>
    <source>
        <strain evidence="4 5">SR4</strain>
    </source>
</reference>
<evidence type="ECO:0000313" key="4">
    <source>
        <dbReference type="EMBL" id="NLR94122.1"/>
    </source>
</evidence>
<dbReference type="AlphaFoldDB" id="A0A7X8SPU4"/>
<name>A0A7X8SPU4_9BACT</name>
<dbReference type="PROSITE" id="PS50930">
    <property type="entry name" value="HTH_LYTTR"/>
    <property type="match status" value="1"/>
</dbReference>
<dbReference type="InterPro" id="IPR007492">
    <property type="entry name" value="LytTR_DNA-bd_dom"/>
</dbReference>
<dbReference type="GO" id="GO:0003677">
    <property type="term" value="F:DNA binding"/>
    <property type="evidence" value="ECO:0007669"/>
    <property type="project" value="InterPro"/>
</dbReference>
<dbReference type="Pfam" id="PF00072">
    <property type="entry name" value="Response_reg"/>
    <property type="match status" value="1"/>
</dbReference>
<dbReference type="SUPFAM" id="SSF52172">
    <property type="entry name" value="CheY-like"/>
    <property type="match status" value="1"/>
</dbReference>
<accession>A0A7X8SPU4</accession>
<dbReference type="PROSITE" id="PS50110">
    <property type="entry name" value="RESPONSE_REGULATORY"/>
    <property type="match status" value="1"/>
</dbReference>
<keyword evidence="1" id="KW-0597">Phosphoprotein</keyword>
<feature type="domain" description="HTH LytTR-type" evidence="3">
    <location>
        <begin position="152"/>
        <end position="249"/>
    </location>
</feature>
<organism evidence="4 5">
    <name type="scientific">Flammeovirga agarivorans</name>
    <dbReference type="NCBI Taxonomy" id="2726742"/>
    <lineage>
        <taxon>Bacteria</taxon>
        <taxon>Pseudomonadati</taxon>
        <taxon>Bacteroidota</taxon>
        <taxon>Cytophagia</taxon>
        <taxon>Cytophagales</taxon>
        <taxon>Flammeovirgaceae</taxon>
        <taxon>Flammeovirga</taxon>
    </lineage>
</organism>
<keyword evidence="5" id="KW-1185">Reference proteome</keyword>
<dbReference type="Gene3D" id="2.40.50.1020">
    <property type="entry name" value="LytTr DNA-binding domain"/>
    <property type="match status" value="1"/>
</dbReference>
<evidence type="ECO:0000259" key="2">
    <source>
        <dbReference type="PROSITE" id="PS50110"/>
    </source>
</evidence>
<dbReference type="GO" id="GO:0000156">
    <property type="term" value="F:phosphorelay response regulator activity"/>
    <property type="evidence" value="ECO:0007669"/>
    <property type="project" value="InterPro"/>
</dbReference>
<dbReference type="SMART" id="SM00448">
    <property type="entry name" value="REC"/>
    <property type="match status" value="1"/>
</dbReference>
<evidence type="ECO:0000313" key="5">
    <source>
        <dbReference type="Proteomes" id="UP000585050"/>
    </source>
</evidence>
<dbReference type="Pfam" id="PF04397">
    <property type="entry name" value="LytTR"/>
    <property type="match status" value="1"/>
</dbReference>
<dbReference type="Gene3D" id="3.40.50.2300">
    <property type="match status" value="1"/>
</dbReference>
<comment type="caution">
    <text evidence="4">The sequence shown here is derived from an EMBL/GenBank/DDBJ whole genome shotgun (WGS) entry which is preliminary data.</text>
</comment>
<dbReference type="RefSeq" id="WP_168884836.1">
    <property type="nucleotide sequence ID" value="NZ_JABAIL010000010.1"/>
</dbReference>
<dbReference type="PANTHER" id="PTHR37299">
    <property type="entry name" value="TRANSCRIPTIONAL REGULATOR-RELATED"/>
    <property type="match status" value="1"/>
</dbReference>
<dbReference type="SMART" id="SM00850">
    <property type="entry name" value="LytTR"/>
    <property type="match status" value="1"/>
</dbReference>
<evidence type="ECO:0000259" key="3">
    <source>
        <dbReference type="PROSITE" id="PS50930"/>
    </source>
</evidence>
<feature type="domain" description="Response regulatory" evidence="2">
    <location>
        <begin position="6"/>
        <end position="118"/>
    </location>
</feature>
<dbReference type="InterPro" id="IPR001789">
    <property type="entry name" value="Sig_transdc_resp-reg_receiver"/>
</dbReference>
<sequence length="249" mass="28604">MANKIKTIIVDDEHLARSLIQNYVSKVPQLELLGVFKNALEAMTFIQSNDVDLMFLDIQMPNLTGIEFVESMQLKNTMIVFTTAYSEYALKGYELNAFDYLLKPITFPRFLQCVNKVSDQFELLNTQSSGILQMEPNPEISSHVVTTKSDSISIKADYKLYRVKYDKLRYMEGQKEYVAFHTQDKTIMALTSLKKLEDELPSKDFIRIHKSYIVNVQEIETLEGNILGLGDVELPVGQSYKAQLMKIFE</sequence>
<feature type="modified residue" description="4-aspartylphosphate" evidence="1">
    <location>
        <position position="57"/>
    </location>
</feature>